<name>A0A182PJB6_9DIPT</name>
<dbReference type="PROSITE" id="PS50157">
    <property type="entry name" value="ZINC_FINGER_C2H2_2"/>
    <property type="match status" value="5"/>
</dbReference>
<keyword evidence="1" id="KW-0479">Metal-binding</keyword>
<dbReference type="PROSITE" id="PS00028">
    <property type="entry name" value="ZINC_FINGER_C2H2_1"/>
    <property type="match status" value="4"/>
</dbReference>
<evidence type="ECO:0000313" key="9">
    <source>
        <dbReference type="EnsemblMetazoa" id="AEPI007030-PA"/>
    </source>
</evidence>
<dbReference type="GO" id="GO:0001228">
    <property type="term" value="F:DNA-binding transcription activator activity, RNA polymerase II-specific"/>
    <property type="evidence" value="ECO:0007669"/>
    <property type="project" value="TreeGrafter"/>
</dbReference>
<dbReference type="PANTHER" id="PTHR24393:SF34">
    <property type="entry name" value="PR_SET DOMAIN 13"/>
    <property type="match status" value="1"/>
</dbReference>
<keyword evidence="10" id="KW-1185">Reference proteome</keyword>
<sequence>MKFSCVICVEVHNLAHVTKLIDVSDIFFKLTSLEVSALQDIQLLRICEICHQKLEDFDRFRTLCVAAHTKLTEENEKLSKLSIVKFDEVEEQSEPIAADDGNDASTDDEIPADEPQFDIEPLDNVAVKEELEASEDGEELHAEELSPPPEKSKRGRKKGSTTVKKPAATPRVELSCHLCDEKFRSQIRLEGHLRMHKGLKPALCKECGKEFAGWRSLRRHMKEKHLKLDIGYFPCDYEGCTYAYTTRKVLLQHKKKHEPGWVKPVPKKCVCEMCGKTFSSAGALKKHTMIHTGELQFHCEICDKRYCTAYKLKVHKMRHQGIRNYECSYCGQKKTTSDELKRHMNYHTKEKVLTCDLCGQVFLSSGEKIG</sequence>
<keyword evidence="5" id="KW-0539">Nucleus</keyword>
<dbReference type="SMART" id="SM00868">
    <property type="entry name" value="zf-AD"/>
    <property type="match status" value="2"/>
</dbReference>
<evidence type="ECO:0000256" key="1">
    <source>
        <dbReference type="ARBA" id="ARBA00022723"/>
    </source>
</evidence>
<dbReference type="GO" id="GO:0008270">
    <property type="term" value="F:zinc ion binding"/>
    <property type="evidence" value="ECO:0007669"/>
    <property type="project" value="UniProtKB-KW"/>
</dbReference>
<reference evidence="10" key="1">
    <citation type="submission" date="2013-03" db="EMBL/GenBank/DDBJ databases">
        <title>The Genome Sequence of Anopheles epiroticus epiroticus2.</title>
        <authorList>
            <consortium name="The Broad Institute Genomics Platform"/>
            <person name="Neafsey D.E."/>
            <person name="Howell P."/>
            <person name="Walker B."/>
            <person name="Young S.K."/>
            <person name="Zeng Q."/>
            <person name="Gargeya S."/>
            <person name="Fitzgerald M."/>
            <person name="Haas B."/>
            <person name="Abouelleil A."/>
            <person name="Allen A.W."/>
            <person name="Alvarado L."/>
            <person name="Arachchi H.M."/>
            <person name="Berlin A.M."/>
            <person name="Chapman S.B."/>
            <person name="Gainer-Dewar J."/>
            <person name="Goldberg J."/>
            <person name="Griggs A."/>
            <person name="Gujja S."/>
            <person name="Hansen M."/>
            <person name="Howarth C."/>
            <person name="Imamovic A."/>
            <person name="Ireland A."/>
            <person name="Larimer J."/>
            <person name="McCowan C."/>
            <person name="Murphy C."/>
            <person name="Pearson M."/>
            <person name="Poon T.W."/>
            <person name="Priest M."/>
            <person name="Roberts A."/>
            <person name="Saif S."/>
            <person name="Shea T."/>
            <person name="Sisk P."/>
            <person name="Sykes S."/>
            <person name="Wortman J."/>
            <person name="Nusbaum C."/>
            <person name="Birren B."/>
        </authorList>
    </citation>
    <scope>NUCLEOTIDE SEQUENCE [LARGE SCALE GENOMIC DNA]</scope>
    <source>
        <strain evidence="10">Epiroticus2</strain>
    </source>
</reference>
<dbReference type="InterPro" id="IPR036236">
    <property type="entry name" value="Znf_C2H2_sf"/>
</dbReference>
<dbReference type="EnsemblMetazoa" id="AEPI007030-RA">
    <property type="protein sequence ID" value="AEPI007030-PA"/>
    <property type="gene ID" value="AEPI007030"/>
</dbReference>
<dbReference type="PANTHER" id="PTHR24393">
    <property type="entry name" value="ZINC FINGER PROTEIN"/>
    <property type="match status" value="1"/>
</dbReference>
<feature type="compositionally biased region" description="Acidic residues" evidence="7">
    <location>
        <begin position="100"/>
        <end position="121"/>
    </location>
</feature>
<reference evidence="9" key="2">
    <citation type="submission" date="2020-05" db="UniProtKB">
        <authorList>
            <consortium name="EnsemblMetazoa"/>
        </authorList>
    </citation>
    <scope>IDENTIFICATION</scope>
    <source>
        <strain evidence="9">Epiroticus2</strain>
    </source>
</reference>
<keyword evidence="2" id="KW-0677">Repeat</keyword>
<dbReference type="SMART" id="SM00355">
    <property type="entry name" value="ZnF_C2H2"/>
    <property type="match status" value="6"/>
</dbReference>
<proteinExistence type="predicted"/>
<dbReference type="Gene3D" id="3.30.160.60">
    <property type="entry name" value="Classic Zinc Finger"/>
    <property type="match status" value="4"/>
</dbReference>
<keyword evidence="4" id="KW-0862">Zinc</keyword>
<evidence type="ECO:0000259" key="8">
    <source>
        <dbReference type="PROSITE" id="PS50157"/>
    </source>
</evidence>
<evidence type="ECO:0000256" key="3">
    <source>
        <dbReference type="ARBA" id="ARBA00022771"/>
    </source>
</evidence>
<dbReference type="GO" id="GO:0000978">
    <property type="term" value="F:RNA polymerase II cis-regulatory region sequence-specific DNA binding"/>
    <property type="evidence" value="ECO:0007669"/>
    <property type="project" value="TreeGrafter"/>
</dbReference>
<keyword evidence="3 6" id="KW-0863">Zinc-finger</keyword>
<accession>A0A182PJB6</accession>
<dbReference type="GO" id="GO:0005634">
    <property type="term" value="C:nucleus"/>
    <property type="evidence" value="ECO:0007669"/>
    <property type="project" value="InterPro"/>
</dbReference>
<dbReference type="AlphaFoldDB" id="A0A182PJB6"/>
<feature type="domain" description="C2H2-type" evidence="8">
    <location>
        <begin position="269"/>
        <end position="296"/>
    </location>
</feature>
<dbReference type="InterPro" id="IPR012934">
    <property type="entry name" value="Znf_AD"/>
</dbReference>
<evidence type="ECO:0000313" key="10">
    <source>
        <dbReference type="Proteomes" id="UP000075885"/>
    </source>
</evidence>
<feature type="domain" description="C2H2-type" evidence="8">
    <location>
        <begin position="325"/>
        <end position="352"/>
    </location>
</feature>
<evidence type="ECO:0000256" key="4">
    <source>
        <dbReference type="ARBA" id="ARBA00022833"/>
    </source>
</evidence>
<feature type="domain" description="C2H2-type" evidence="8">
    <location>
        <begin position="202"/>
        <end position="225"/>
    </location>
</feature>
<dbReference type="SUPFAM" id="SSF57667">
    <property type="entry name" value="beta-beta-alpha zinc fingers"/>
    <property type="match status" value="3"/>
</dbReference>
<dbReference type="Proteomes" id="UP000075885">
    <property type="component" value="Unassembled WGS sequence"/>
</dbReference>
<evidence type="ECO:0000256" key="7">
    <source>
        <dbReference type="SAM" id="MobiDB-lite"/>
    </source>
</evidence>
<feature type="region of interest" description="Disordered" evidence="7">
    <location>
        <begin position="92"/>
        <end position="168"/>
    </location>
</feature>
<evidence type="ECO:0000256" key="5">
    <source>
        <dbReference type="ARBA" id="ARBA00023242"/>
    </source>
</evidence>
<dbReference type="FunFam" id="3.30.160.60:FF:000072">
    <property type="entry name" value="zinc finger protein 143 isoform X1"/>
    <property type="match status" value="1"/>
</dbReference>
<evidence type="ECO:0000256" key="6">
    <source>
        <dbReference type="PROSITE-ProRule" id="PRU00042"/>
    </source>
</evidence>
<feature type="domain" description="C2H2-type" evidence="8">
    <location>
        <begin position="297"/>
        <end position="324"/>
    </location>
</feature>
<dbReference type="Pfam" id="PF00096">
    <property type="entry name" value="zf-C2H2"/>
    <property type="match status" value="5"/>
</dbReference>
<feature type="domain" description="C2H2-type" evidence="8">
    <location>
        <begin position="174"/>
        <end position="201"/>
    </location>
</feature>
<organism evidence="9 10">
    <name type="scientific">Anopheles epiroticus</name>
    <dbReference type="NCBI Taxonomy" id="199890"/>
    <lineage>
        <taxon>Eukaryota</taxon>
        <taxon>Metazoa</taxon>
        <taxon>Ecdysozoa</taxon>
        <taxon>Arthropoda</taxon>
        <taxon>Hexapoda</taxon>
        <taxon>Insecta</taxon>
        <taxon>Pterygota</taxon>
        <taxon>Neoptera</taxon>
        <taxon>Endopterygota</taxon>
        <taxon>Diptera</taxon>
        <taxon>Nematocera</taxon>
        <taxon>Culicoidea</taxon>
        <taxon>Culicidae</taxon>
        <taxon>Anophelinae</taxon>
        <taxon>Anopheles</taxon>
    </lineage>
</organism>
<dbReference type="VEuPathDB" id="VectorBase:AEPI007030"/>
<dbReference type="InterPro" id="IPR013087">
    <property type="entry name" value="Znf_C2H2_type"/>
</dbReference>
<protein>
    <recommendedName>
        <fullName evidence="8">C2H2-type domain-containing protein</fullName>
    </recommendedName>
</protein>
<dbReference type="STRING" id="199890.A0A182PJB6"/>
<evidence type="ECO:0000256" key="2">
    <source>
        <dbReference type="ARBA" id="ARBA00022737"/>
    </source>
</evidence>